<feature type="non-terminal residue" evidence="1">
    <location>
        <position position="1"/>
    </location>
</feature>
<proteinExistence type="predicted"/>
<name>A0A1E5UPH6_9POAL</name>
<evidence type="ECO:0000313" key="1">
    <source>
        <dbReference type="EMBL" id="OEL14771.1"/>
    </source>
</evidence>
<keyword evidence="2" id="KW-1185">Reference proteome</keyword>
<protein>
    <submittedName>
        <fullName evidence="1">Uncharacterized protein</fullName>
    </submittedName>
</protein>
<reference evidence="1 2" key="1">
    <citation type="submission" date="2016-09" db="EMBL/GenBank/DDBJ databases">
        <title>The draft genome of Dichanthelium oligosanthes: A C3 panicoid grass species.</title>
        <authorList>
            <person name="Studer A.J."/>
            <person name="Schnable J.C."/>
            <person name="Brutnell T.P."/>
        </authorList>
    </citation>
    <scope>NUCLEOTIDE SEQUENCE [LARGE SCALE GENOMIC DNA]</scope>
    <source>
        <strain evidence="2">cv. Kellogg 1175</strain>
        <tissue evidence="1">Leaf</tissue>
    </source>
</reference>
<dbReference type="AlphaFoldDB" id="A0A1E5UPH6"/>
<dbReference type="Proteomes" id="UP000095767">
    <property type="component" value="Unassembled WGS sequence"/>
</dbReference>
<gene>
    <name evidence="1" type="ORF">BAE44_0024211</name>
</gene>
<comment type="caution">
    <text evidence="1">The sequence shown here is derived from an EMBL/GenBank/DDBJ whole genome shotgun (WGS) entry which is preliminary data.</text>
</comment>
<dbReference type="EMBL" id="LWDX02069059">
    <property type="protein sequence ID" value="OEL14771.1"/>
    <property type="molecule type" value="Genomic_DNA"/>
</dbReference>
<organism evidence="1 2">
    <name type="scientific">Dichanthelium oligosanthes</name>
    <dbReference type="NCBI Taxonomy" id="888268"/>
    <lineage>
        <taxon>Eukaryota</taxon>
        <taxon>Viridiplantae</taxon>
        <taxon>Streptophyta</taxon>
        <taxon>Embryophyta</taxon>
        <taxon>Tracheophyta</taxon>
        <taxon>Spermatophyta</taxon>
        <taxon>Magnoliopsida</taxon>
        <taxon>Liliopsida</taxon>
        <taxon>Poales</taxon>
        <taxon>Poaceae</taxon>
        <taxon>PACMAD clade</taxon>
        <taxon>Panicoideae</taxon>
        <taxon>Panicodae</taxon>
        <taxon>Paniceae</taxon>
        <taxon>Dichantheliinae</taxon>
        <taxon>Dichanthelium</taxon>
    </lineage>
</organism>
<evidence type="ECO:0000313" key="2">
    <source>
        <dbReference type="Proteomes" id="UP000095767"/>
    </source>
</evidence>
<accession>A0A1E5UPH6</accession>
<sequence>LILPNRTHVTTELVGTPGYTPPEYEAPCSAALPPRR</sequence>